<gene>
    <name evidence="6" type="ORF">TPC1_10505</name>
</gene>
<dbReference type="Gene3D" id="3.40.50.1100">
    <property type="match status" value="2"/>
</dbReference>
<name>A0A146KJ80_9EUKA</name>
<organism evidence="6">
    <name type="scientific">Trepomonas sp. PC1</name>
    <dbReference type="NCBI Taxonomy" id="1076344"/>
    <lineage>
        <taxon>Eukaryota</taxon>
        <taxon>Metamonada</taxon>
        <taxon>Diplomonadida</taxon>
        <taxon>Hexamitidae</taxon>
        <taxon>Hexamitinae</taxon>
        <taxon>Trepomonas</taxon>
    </lineage>
</organism>
<dbReference type="GO" id="GO:0006565">
    <property type="term" value="P:L-serine catabolic process"/>
    <property type="evidence" value="ECO:0007669"/>
    <property type="project" value="TreeGrafter"/>
</dbReference>
<dbReference type="FunFam" id="3.40.50.1100:FF:000005">
    <property type="entry name" value="Threonine dehydratase catabolic"/>
    <property type="match status" value="1"/>
</dbReference>
<feature type="non-terminal residue" evidence="6">
    <location>
        <position position="1"/>
    </location>
</feature>
<evidence type="ECO:0000256" key="2">
    <source>
        <dbReference type="ARBA" id="ARBA00010869"/>
    </source>
</evidence>
<keyword evidence="3" id="KW-0663">Pyridoxal phosphate</keyword>
<dbReference type="EMBL" id="GDID01000378">
    <property type="protein sequence ID" value="JAP96228.1"/>
    <property type="molecule type" value="Transcribed_RNA"/>
</dbReference>
<dbReference type="GO" id="GO:0006567">
    <property type="term" value="P:L-threonine catabolic process"/>
    <property type="evidence" value="ECO:0007669"/>
    <property type="project" value="TreeGrafter"/>
</dbReference>
<accession>A0A146KJ80</accession>
<reference evidence="6" key="1">
    <citation type="submission" date="2015-07" db="EMBL/GenBank/DDBJ databases">
        <title>Adaptation to a free-living lifestyle via gene acquisitions in the diplomonad Trepomonas sp. PC1.</title>
        <authorList>
            <person name="Xu F."/>
            <person name="Jerlstrom-Hultqvist J."/>
            <person name="Kolisko M."/>
            <person name="Simpson A.G.B."/>
            <person name="Roger A.J."/>
            <person name="Svard S.G."/>
            <person name="Andersson J.O."/>
        </authorList>
    </citation>
    <scope>NUCLEOTIDE SEQUENCE</scope>
    <source>
        <strain evidence="6">PC1</strain>
    </source>
</reference>
<keyword evidence="4" id="KW-0456">Lyase</keyword>
<dbReference type="InterPro" id="IPR036052">
    <property type="entry name" value="TrpB-like_PALP_sf"/>
</dbReference>
<evidence type="ECO:0000256" key="1">
    <source>
        <dbReference type="ARBA" id="ARBA00001933"/>
    </source>
</evidence>
<dbReference type="PROSITE" id="PS00165">
    <property type="entry name" value="DEHYDRATASE_SER_THR"/>
    <property type="match status" value="1"/>
</dbReference>
<dbReference type="AlphaFoldDB" id="A0A146KJ80"/>
<dbReference type="InterPro" id="IPR001926">
    <property type="entry name" value="TrpB-like_PALP"/>
</dbReference>
<feature type="domain" description="Tryptophan synthase beta chain-like PALP" evidence="5">
    <location>
        <begin position="522"/>
        <end position="798"/>
    </location>
</feature>
<comment type="cofactor">
    <cofactor evidence="1">
        <name>pyridoxal 5'-phosphate</name>
        <dbReference type="ChEBI" id="CHEBI:597326"/>
    </cofactor>
</comment>
<evidence type="ECO:0000259" key="5">
    <source>
        <dbReference type="Pfam" id="PF00291"/>
    </source>
</evidence>
<proteinExistence type="inferred from homology"/>
<dbReference type="GO" id="GO:0004794">
    <property type="term" value="F:threonine deaminase activity"/>
    <property type="evidence" value="ECO:0007669"/>
    <property type="project" value="TreeGrafter"/>
</dbReference>
<protein>
    <submittedName>
        <fullName evidence="6">Threonine dehydratase</fullName>
    </submittedName>
</protein>
<dbReference type="PANTHER" id="PTHR48078">
    <property type="entry name" value="THREONINE DEHYDRATASE, MITOCHONDRIAL-RELATED"/>
    <property type="match status" value="1"/>
</dbReference>
<evidence type="ECO:0000256" key="4">
    <source>
        <dbReference type="ARBA" id="ARBA00023239"/>
    </source>
</evidence>
<evidence type="ECO:0000256" key="3">
    <source>
        <dbReference type="ARBA" id="ARBA00022898"/>
    </source>
</evidence>
<comment type="similarity">
    <text evidence="2">Belongs to the serine/threonine dehydratase family.</text>
</comment>
<dbReference type="InterPro" id="IPR000634">
    <property type="entry name" value="Ser/Thr_deHydtase_PyrdxlP-BS"/>
</dbReference>
<dbReference type="GO" id="GO:0009097">
    <property type="term" value="P:isoleucine biosynthetic process"/>
    <property type="evidence" value="ECO:0007669"/>
    <property type="project" value="TreeGrafter"/>
</dbReference>
<evidence type="ECO:0000313" key="6">
    <source>
        <dbReference type="EMBL" id="JAP96228.1"/>
    </source>
</evidence>
<dbReference type="GO" id="GO:0003941">
    <property type="term" value="F:L-serine ammonia-lyase activity"/>
    <property type="evidence" value="ECO:0007669"/>
    <property type="project" value="TreeGrafter"/>
</dbReference>
<dbReference type="SUPFAM" id="SSF53686">
    <property type="entry name" value="Tryptophan synthase beta subunit-like PLP-dependent enzymes"/>
    <property type="match status" value="1"/>
</dbReference>
<sequence length="905" mass="102280">KNVKPTVSGVEYQMSPKLKESTVKIVHQTPQIKQEQEDSKIPVTELIFKQYQLLKEDTGCDLSFILENMTGPDHIAARGYKHLINQFQYNFQLCIVLKHPSTWNHLLQIAATCQYYEVQLDLIVDPKQTLNIYQCYALYGALKFKAKIVHESLFKQITQITDKDLDLAMQKLSDGLKLCFERTFEENGYTPDCVLVPLDTCVFKRGDFYQMVSQLVKCRPVYEEISQDYTSWVQTMDQMVTFQGFYYSINAKNKCDVQSEDLQSYFQLPSDLFAGLNFANFDVIKDVLYDSIQKMHPFDLKNIDYVRTIAQETMQSFKSFLNTTHTLAAPQFLTGFSAVLNKRILVSKEDKICVFVTGSLLTSKQAQDFCQFVDNLVYDSLSASCEITTLLIKYDHQKTALTEWILQILKNQQLTVHHFKFLEDGCAIQCKTPGYMQVFAAQQEIAGKLKCELLFKGVVPQQAQLQAKTFSQTQETDKYLSKIQNFDQITVQSVQAAFQQLQTIKAIDKSAILFDQEYSTFSNQQVYLQFENLQQTGSFKIRGASNILIKIMKQFKEKNKPVPGVVACSAGNHAQGVAKTADLLGINCTIVCPQTAPQTKLYNTMRYNAEVIKHGKTFDESQKFAIQLANERGWVFVPPFNDFDVMEGQATIAHELIQKVQPDVVLVNVGGGGLISGMSLYLKQINPKIKVIGIQAERVFPLQNYLQTGQLEKVDPFASTIADGCNVKIPGGLHDQVLKTKVDQYISVKENEIAATVINVLLNTKTLSEGAGCMGVAALLYKKLQLEQNQKVAVLICGGNIDIVKLQSIFKLGQVALGRRLRAKLPLKHVYESGALLELMKLIQRFSGVVDFVRHEKDVKEIEWDVANVTVEVKLPCMEACKRLKAAMVEAYPQTVFPSENLVIE</sequence>
<dbReference type="GO" id="GO:0030170">
    <property type="term" value="F:pyridoxal phosphate binding"/>
    <property type="evidence" value="ECO:0007669"/>
    <property type="project" value="InterPro"/>
</dbReference>
<dbReference type="PANTHER" id="PTHR48078:SF19">
    <property type="entry name" value="ACT DOMAIN-CONTAINING PROTEIN"/>
    <property type="match status" value="1"/>
</dbReference>
<dbReference type="Pfam" id="PF00291">
    <property type="entry name" value="PALP"/>
    <property type="match status" value="1"/>
</dbReference>
<dbReference type="InterPro" id="IPR050147">
    <property type="entry name" value="Ser/Thr_Dehydratase"/>
</dbReference>
<dbReference type="CDD" id="cd01562">
    <property type="entry name" value="Thr-dehyd"/>
    <property type="match status" value="1"/>
</dbReference>